<dbReference type="CDD" id="cd02947">
    <property type="entry name" value="TRX_family"/>
    <property type="match status" value="1"/>
</dbReference>
<evidence type="ECO:0000256" key="4">
    <source>
        <dbReference type="ARBA" id="ARBA00023284"/>
    </source>
</evidence>
<keyword evidence="3" id="KW-1015">Disulfide bond</keyword>
<reference evidence="6" key="1">
    <citation type="submission" date="2020-05" db="EMBL/GenBank/DDBJ databases">
        <authorList>
            <person name="Chiriac C."/>
            <person name="Salcher M."/>
            <person name="Ghai R."/>
            <person name="Kavagutti S V."/>
        </authorList>
    </citation>
    <scope>NUCLEOTIDE SEQUENCE</scope>
</reference>
<evidence type="ECO:0000259" key="5">
    <source>
        <dbReference type="PROSITE" id="PS51352"/>
    </source>
</evidence>
<dbReference type="PANTHER" id="PTHR45663:SF11">
    <property type="entry name" value="GEO12009P1"/>
    <property type="match status" value="1"/>
</dbReference>
<dbReference type="PANTHER" id="PTHR45663">
    <property type="entry name" value="GEO12009P1"/>
    <property type="match status" value="1"/>
</dbReference>
<dbReference type="AlphaFoldDB" id="A0A6J5ZSQ6"/>
<dbReference type="InterPro" id="IPR017937">
    <property type="entry name" value="Thioredoxin_CS"/>
</dbReference>
<dbReference type="InterPro" id="IPR036249">
    <property type="entry name" value="Thioredoxin-like_sf"/>
</dbReference>
<protein>
    <submittedName>
        <fullName evidence="6">Unannotated protein</fullName>
    </submittedName>
</protein>
<dbReference type="InterPro" id="IPR005746">
    <property type="entry name" value="Thioredoxin"/>
</dbReference>
<dbReference type="Gene3D" id="3.40.30.10">
    <property type="entry name" value="Glutaredoxin"/>
    <property type="match status" value="1"/>
</dbReference>
<dbReference type="Pfam" id="PF00085">
    <property type="entry name" value="Thioredoxin"/>
    <property type="match status" value="1"/>
</dbReference>
<gene>
    <name evidence="6" type="ORF">UFOPK3331_01325</name>
</gene>
<name>A0A6J5ZSQ6_9ZZZZ</name>
<keyword evidence="4" id="KW-0676">Redox-active center</keyword>
<dbReference type="SUPFAM" id="SSF52833">
    <property type="entry name" value="Thioredoxin-like"/>
    <property type="match status" value="1"/>
</dbReference>
<evidence type="ECO:0000313" key="6">
    <source>
        <dbReference type="EMBL" id="CAB4344179.1"/>
    </source>
</evidence>
<dbReference type="GO" id="GO:0045454">
    <property type="term" value="P:cell redox homeostasis"/>
    <property type="evidence" value="ECO:0007669"/>
    <property type="project" value="TreeGrafter"/>
</dbReference>
<dbReference type="GO" id="GO:0015035">
    <property type="term" value="F:protein-disulfide reductase activity"/>
    <property type="evidence" value="ECO:0007669"/>
    <property type="project" value="InterPro"/>
</dbReference>
<organism evidence="6">
    <name type="scientific">freshwater metagenome</name>
    <dbReference type="NCBI Taxonomy" id="449393"/>
    <lineage>
        <taxon>unclassified sequences</taxon>
        <taxon>metagenomes</taxon>
        <taxon>ecological metagenomes</taxon>
    </lineage>
</organism>
<feature type="domain" description="Thioredoxin" evidence="5">
    <location>
        <begin position="60"/>
        <end position="181"/>
    </location>
</feature>
<keyword evidence="1" id="KW-0813">Transport</keyword>
<accession>A0A6J5ZSQ6</accession>
<dbReference type="PROSITE" id="PS00194">
    <property type="entry name" value="THIOREDOXIN_1"/>
    <property type="match status" value="1"/>
</dbReference>
<evidence type="ECO:0000256" key="3">
    <source>
        <dbReference type="ARBA" id="ARBA00023157"/>
    </source>
</evidence>
<proteinExistence type="predicted"/>
<dbReference type="GO" id="GO:0005829">
    <property type="term" value="C:cytosol"/>
    <property type="evidence" value="ECO:0007669"/>
    <property type="project" value="TreeGrafter"/>
</dbReference>
<sequence>MYSGLGVVGNEVQGMKPTRGSVVTITVRLVETGPRICRHRGAQMLDTCRTFVRNEEISFSQVGTHQPSRERGTMSENISTYTDATFDEQIGSSSVPVVVDFWAEWCGPCKMIAPILEEIADEQAGSLAIAKLNVDDNPDIARRFGVMSIPTMIVFKDGQEAARIVGAKGKSQLLEDFKPFL</sequence>
<keyword evidence="2" id="KW-0249">Electron transport</keyword>
<dbReference type="PROSITE" id="PS51352">
    <property type="entry name" value="THIOREDOXIN_2"/>
    <property type="match status" value="1"/>
</dbReference>
<evidence type="ECO:0000256" key="2">
    <source>
        <dbReference type="ARBA" id="ARBA00022982"/>
    </source>
</evidence>
<dbReference type="EMBL" id="CAESAL010000051">
    <property type="protein sequence ID" value="CAB4344179.1"/>
    <property type="molecule type" value="Genomic_DNA"/>
</dbReference>
<dbReference type="PRINTS" id="PR00421">
    <property type="entry name" value="THIOREDOXIN"/>
</dbReference>
<dbReference type="NCBIfam" id="TIGR01068">
    <property type="entry name" value="thioredoxin"/>
    <property type="match status" value="1"/>
</dbReference>
<evidence type="ECO:0000256" key="1">
    <source>
        <dbReference type="ARBA" id="ARBA00022448"/>
    </source>
</evidence>
<dbReference type="FunFam" id="3.40.30.10:FF:000001">
    <property type="entry name" value="Thioredoxin"/>
    <property type="match status" value="1"/>
</dbReference>
<dbReference type="InterPro" id="IPR013766">
    <property type="entry name" value="Thioredoxin_domain"/>
</dbReference>